<dbReference type="GO" id="GO:0003677">
    <property type="term" value="F:DNA binding"/>
    <property type="evidence" value="ECO:0007669"/>
    <property type="project" value="UniProtKB-KW"/>
</dbReference>
<dbReference type="Proteomes" id="UP000229784">
    <property type="component" value="Unassembled WGS sequence"/>
</dbReference>
<evidence type="ECO:0000256" key="1">
    <source>
        <dbReference type="ARBA" id="ARBA00009518"/>
    </source>
</evidence>
<comment type="subcellular location">
    <subcellularLocation>
        <location evidence="13">Cytoplasm</location>
    </subcellularLocation>
</comment>
<feature type="active site" evidence="13">
    <location>
        <position position="7"/>
    </location>
</feature>
<evidence type="ECO:0000256" key="11">
    <source>
        <dbReference type="ARBA" id="ARBA00023204"/>
    </source>
</evidence>
<dbReference type="GO" id="GO:0005737">
    <property type="term" value="C:cytoplasm"/>
    <property type="evidence" value="ECO:0007669"/>
    <property type="project" value="UniProtKB-SubCell"/>
</dbReference>
<protein>
    <recommendedName>
        <fullName evidence="13 14">Crossover junction endodeoxyribonuclease RuvC</fullName>
        <ecNumber evidence="13 14">3.1.21.10</ecNumber>
    </recommendedName>
    <alternativeName>
        <fullName evidence="13">Holliday junction nuclease RuvC</fullName>
    </alternativeName>
    <alternativeName>
        <fullName evidence="13">Holliday junction resolvase RuvC</fullName>
    </alternativeName>
</protein>
<dbReference type="Pfam" id="PF02075">
    <property type="entry name" value="RuvC"/>
    <property type="match status" value="1"/>
</dbReference>
<keyword evidence="8 13" id="KW-0460">Magnesium</keyword>
<keyword evidence="11 13" id="KW-0234">DNA repair</keyword>
<dbReference type="EC" id="3.1.21.10" evidence="13 14"/>
<evidence type="ECO:0000256" key="4">
    <source>
        <dbReference type="ARBA" id="ARBA00022723"/>
    </source>
</evidence>
<gene>
    <name evidence="13" type="primary">ruvC</name>
    <name evidence="15" type="ORF">COT20_00220</name>
</gene>
<dbReference type="Gene3D" id="3.30.420.10">
    <property type="entry name" value="Ribonuclease H-like superfamily/Ribonuclease H"/>
    <property type="match status" value="1"/>
</dbReference>
<evidence type="ECO:0000256" key="8">
    <source>
        <dbReference type="ARBA" id="ARBA00022842"/>
    </source>
</evidence>
<dbReference type="NCBIfam" id="NF000711">
    <property type="entry name" value="PRK00039.2-1"/>
    <property type="match status" value="1"/>
</dbReference>
<reference evidence="16" key="1">
    <citation type="submission" date="2017-09" db="EMBL/GenBank/DDBJ databases">
        <title>Depth-based differentiation of microbial function through sediment-hosted aquifers and enrichment of novel symbionts in the deep terrestrial subsurface.</title>
        <authorList>
            <person name="Probst A.J."/>
            <person name="Ladd B."/>
            <person name="Jarett J.K."/>
            <person name="Geller-Mcgrath D.E."/>
            <person name="Sieber C.M.K."/>
            <person name="Emerson J.B."/>
            <person name="Anantharaman K."/>
            <person name="Thomas B.C."/>
            <person name="Malmstrom R."/>
            <person name="Stieglmeier M."/>
            <person name="Klingl A."/>
            <person name="Woyke T."/>
            <person name="Ryan C.M."/>
            <person name="Banfield J.F."/>
        </authorList>
    </citation>
    <scope>NUCLEOTIDE SEQUENCE [LARGE SCALE GENOMIC DNA]</scope>
</reference>
<dbReference type="PRINTS" id="PR00696">
    <property type="entry name" value="RSOLVASERUVC"/>
</dbReference>
<dbReference type="SUPFAM" id="SSF53098">
    <property type="entry name" value="Ribonuclease H-like"/>
    <property type="match status" value="1"/>
</dbReference>
<evidence type="ECO:0000256" key="12">
    <source>
        <dbReference type="ARBA" id="ARBA00029354"/>
    </source>
</evidence>
<dbReference type="GO" id="GO:0006281">
    <property type="term" value="P:DNA repair"/>
    <property type="evidence" value="ECO:0007669"/>
    <property type="project" value="UniProtKB-UniRule"/>
</dbReference>
<feature type="active site" evidence="13">
    <location>
        <position position="67"/>
    </location>
</feature>
<feature type="binding site" evidence="13">
    <location>
        <position position="67"/>
    </location>
    <ligand>
        <name>Mg(2+)</name>
        <dbReference type="ChEBI" id="CHEBI:18420"/>
        <label>2</label>
    </ligand>
</feature>
<evidence type="ECO:0000256" key="10">
    <source>
        <dbReference type="ARBA" id="ARBA00023172"/>
    </source>
</evidence>
<dbReference type="PANTHER" id="PTHR30194:SF3">
    <property type="entry name" value="CROSSOVER JUNCTION ENDODEOXYRIBONUCLEASE RUVC"/>
    <property type="match status" value="1"/>
</dbReference>
<dbReference type="InterPro" id="IPR036397">
    <property type="entry name" value="RNaseH_sf"/>
</dbReference>
<proteinExistence type="inferred from homology"/>
<name>A0A2M6XV85_9BACT</name>
<evidence type="ECO:0000256" key="3">
    <source>
        <dbReference type="ARBA" id="ARBA00022722"/>
    </source>
</evidence>
<dbReference type="InterPro" id="IPR012337">
    <property type="entry name" value="RNaseH-like_sf"/>
</dbReference>
<dbReference type="EMBL" id="PEXQ01000007">
    <property type="protein sequence ID" value="PIU16564.1"/>
    <property type="molecule type" value="Genomic_DNA"/>
</dbReference>
<feature type="binding site" evidence="13">
    <location>
        <position position="140"/>
    </location>
    <ligand>
        <name>Mg(2+)</name>
        <dbReference type="ChEBI" id="CHEBI:18420"/>
        <label>1</label>
    </ligand>
</feature>
<feature type="binding site" evidence="13">
    <location>
        <position position="7"/>
    </location>
    <ligand>
        <name>Mg(2+)</name>
        <dbReference type="ChEBI" id="CHEBI:18420"/>
        <label>1</label>
    </ligand>
</feature>
<evidence type="ECO:0000256" key="9">
    <source>
        <dbReference type="ARBA" id="ARBA00023125"/>
    </source>
</evidence>
<evidence type="ECO:0000256" key="13">
    <source>
        <dbReference type="HAMAP-Rule" id="MF_00034"/>
    </source>
</evidence>
<comment type="subunit">
    <text evidence="13">Homodimer which binds Holliday junction (HJ) DNA. The HJ becomes 2-fold symmetrical on binding to RuvC with unstacked arms; it has a different conformation from HJ DNA in complex with RuvA. In the full resolvosome a probable DNA-RuvA(4)-RuvB(12)-RuvC(2) complex forms which resolves the HJ.</text>
</comment>
<dbReference type="AlphaFoldDB" id="A0A2M6XV85"/>
<evidence type="ECO:0000256" key="5">
    <source>
        <dbReference type="ARBA" id="ARBA00022759"/>
    </source>
</evidence>
<keyword evidence="6 13" id="KW-0227">DNA damage</keyword>
<comment type="cofactor">
    <cofactor evidence="13">
        <name>Mg(2+)</name>
        <dbReference type="ChEBI" id="CHEBI:18420"/>
    </cofactor>
    <text evidence="13">Binds 2 Mg(2+) ion per subunit.</text>
</comment>
<keyword evidence="3 13" id="KW-0540">Nuclease</keyword>
<dbReference type="FunFam" id="3.30.420.10:FF:000002">
    <property type="entry name" value="Crossover junction endodeoxyribonuclease RuvC"/>
    <property type="match status" value="1"/>
</dbReference>
<comment type="function">
    <text evidence="13">The RuvA-RuvB-RuvC complex processes Holliday junction (HJ) DNA during genetic recombination and DNA repair. Endonuclease that resolves HJ intermediates. Cleaves cruciform DNA by making single-stranded nicks across the HJ at symmetrical positions within the homologous arms, yielding a 5'-phosphate and a 3'-hydroxyl group; requires a central core of homology in the junction. The consensus cleavage sequence is 5'-(A/T)TT(C/G)-3'. Cleavage occurs on the 3'-side of the TT dinucleotide at the point of strand exchange. HJ branch migration catalyzed by RuvA-RuvB allows RuvC to scan DNA until it finds its consensus sequence, where it cleaves and resolves the cruciform DNA.</text>
</comment>
<evidence type="ECO:0000313" key="15">
    <source>
        <dbReference type="EMBL" id="PIU16564.1"/>
    </source>
</evidence>
<dbReference type="GO" id="GO:0000287">
    <property type="term" value="F:magnesium ion binding"/>
    <property type="evidence" value="ECO:0007669"/>
    <property type="project" value="UniProtKB-UniRule"/>
</dbReference>
<dbReference type="GO" id="GO:0006310">
    <property type="term" value="P:DNA recombination"/>
    <property type="evidence" value="ECO:0007669"/>
    <property type="project" value="UniProtKB-UniRule"/>
</dbReference>
<dbReference type="GO" id="GO:0048476">
    <property type="term" value="C:Holliday junction resolvase complex"/>
    <property type="evidence" value="ECO:0007669"/>
    <property type="project" value="UniProtKB-UniRule"/>
</dbReference>
<evidence type="ECO:0000256" key="6">
    <source>
        <dbReference type="ARBA" id="ARBA00022763"/>
    </source>
</evidence>
<feature type="active site" evidence="13">
    <location>
        <position position="140"/>
    </location>
</feature>
<keyword evidence="4 13" id="KW-0479">Metal-binding</keyword>
<dbReference type="CDD" id="cd16962">
    <property type="entry name" value="RuvC"/>
    <property type="match status" value="1"/>
</dbReference>
<keyword evidence="7 13" id="KW-0378">Hydrolase</keyword>
<evidence type="ECO:0000256" key="7">
    <source>
        <dbReference type="ARBA" id="ARBA00022801"/>
    </source>
</evidence>
<dbReference type="PANTHER" id="PTHR30194">
    <property type="entry name" value="CROSSOVER JUNCTION ENDODEOXYRIBONUCLEASE RUVC"/>
    <property type="match status" value="1"/>
</dbReference>
<comment type="catalytic activity">
    <reaction evidence="12 13">
        <text>Endonucleolytic cleavage at a junction such as a reciprocal single-stranded crossover between two homologous DNA duplexes (Holliday junction).</text>
        <dbReference type="EC" id="3.1.21.10"/>
    </reaction>
</comment>
<accession>A0A2M6XV85</accession>
<dbReference type="HAMAP" id="MF_00034">
    <property type="entry name" value="RuvC"/>
    <property type="match status" value="1"/>
</dbReference>
<dbReference type="NCBIfam" id="TIGR00228">
    <property type="entry name" value="ruvC"/>
    <property type="match status" value="1"/>
</dbReference>
<dbReference type="GO" id="GO:0008821">
    <property type="term" value="F:crossover junction DNA endonuclease activity"/>
    <property type="evidence" value="ECO:0007669"/>
    <property type="project" value="UniProtKB-UniRule"/>
</dbReference>
<dbReference type="InterPro" id="IPR002176">
    <property type="entry name" value="X-over_junc_endoDNase_RuvC"/>
</dbReference>
<keyword evidence="5 13" id="KW-0255">Endonuclease</keyword>
<evidence type="ECO:0000256" key="14">
    <source>
        <dbReference type="NCBIfam" id="TIGR00228"/>
    </source>
</evidence>
<dbReference type="InterPro" id="IPR020563">
    <property type="entry name" value="X-over_junc_endoDNase_Mg_BS"/>
</dbReference>
<comment type="similarity">
    <text evidence="1 13">Belongs to the RuvC family.</text>
</comment>
<keyword evidence="9 13" id="KW-0238">DNA-binding</keyword>
<evidence type="ECO:0000313" key="16">
    <source>
        <dbReference type="Proteomes" id="UP000229784"/>
    </source>
</evidence>
<keyword evidence="10 13" id="KW-0233">DNA recombination</keyword>
<comment type="caution">
    <text evidence="15">The sequence shown here is derived from an EMBL/GenBank/DDBJ whole genome shotgun (WGS) entry which is preliminary data.</text>
</comment>
<organism evidence="15 16">
    <name type="scientific">bacterium (Candidatus Gribaldobacteria) CG08_land_8_20_14_0_20_39_15</name>
    <dbReference type="NCBI Taxonomy" id="2014273"/>
    <lineage>
        <taxon>Bacteria</taxon>
        <taxon>Candidatus Gribaldobacteria</taxon>
    </lineage>
</organism>
<dbReference type="PROSITE" id="PS01321">
    <property type="entry name" value="RUVC"/>
    <property type="match status" value="1"/>
</dbReference>
<keyword evidence="2 13" id="KW-0963">Cytoplasm</keyword>
<evidence type="ECO:0000256" key="2">
    <source>
        <dbReference type="ARBA" id="ARBA00022490"/>
    </source>
</evidence>
<sequence length="157" mass="16971">MVILGIDPGTATIGFGVIKKTKNILKFIDCGIITTSPKQSTGERLTNLHKNISSLIRRLKPDFLVVEKLYFFKNLKTALPVSEARGVILLAASQQKVKVIELTPLQIKIGICGYGRADKKQIQKMVKEILGLEKIPKPDDAADGLAAAICGACNRGG</sequence>